<protein>
    <submittedName>
        <fullName evidence="1">Uncharacterized protein</fullName>
    </submittedName>
</protein>
<name>A0A1G7MUG5_9FIRM</name>
<keyword evidence="2" id="KW-1185">Reference proteome</keyword>
<sequence>MRKQEPADAYVSRLLLFLLLFAFCARDALLAVDPQVALLGFCRLIDAFGGAADAVFNHAATSWLYCGRRGLASCDRLR</sequence>
<accession>A0A1G7MUG5</accession>
<dbReference type="EMBL" id="FNBU01000019">
    <property type="protein sequence ID" value="SDF64759.1"/>
    <property type="molecule type" value="Genomic_DNA"/>
</dbReference>
<dbReference type="AlphaFoldDB" id="A0A1G7MUG5"/>
<reference evidence="2" key="1">
    <citation type="submission" date="2016-10" db="EMBL/GenBank/DDBJ databases">
        <authorList>
            <person name="Varghese N."/>
            <person name="Submissions S."/>
        </authorList>
    </citation>
    <scope>NUCLEOTIDE SEQUENCE [LARGE SCALE GENOMIC DNA]</scope>
    <source>
        <strain evidence="2">DSM 23256</strain>
    </source>
</reference>
<organism evidence="1 2">
    <name type="scientific">Sporolituus thermophilus DSM 23256</name>
    <dbReference type="NCBI Taxonomy" id="1123285"/>
    <lineage>
        <taxon>Bacteria</taxon>
        <taxon>Bacillati</taxon>
        <taxon>Bacillota</taxon>
        <taxon>Negativicutes</taxon>
        <taxon>Selenomonadales</taxon>
        <taxon>Sporomusaceae</taxon>
        <taxon>Sporolituus</taxon>
    </lineage>
</organism>
<evidence type="ECO:0000313" key="1">
    <source>
        <dbReference type="EMBL" id="SDF64759.1"/>
    </source>
</evidence>
<evidence type="ECO:0000313" key="2">
    <source>
        <dbReference type="Proteomes" id="UP000243333"/>
    </source>
</evidence>
<proteinExistence type="predicted"/>
<dbReference type="Proteomes" id="UP000243333">
    <property type="component" value="Unassembled WGS sequence"/>
</dbReference>
<dbReference type="STRING" id="1123285.SAMN05660235_02285"/>
<gene>
    <name evidence="1" type="ORF">SAMN05660235_02285</name>
</gene>